<feature type="chain" id="PRO_5008088852" evidence="2">
    <location>
        <begin position="28"/>
        <end position="369"/>
    </location>
</feature>
<evidence type="ECO:0000313" key="6">
    <source>
        <dbReference type="Proteomes" id="UP000078486"/>
    </source>
</evidence>
<dbReference type="Pfam" id="PF07589">
    <property type="entry name" value="PEP-CTERM"/>
    <property type="match status" value="1"/>
</dbReference>
<keyword evidence="1" id="KW-1133">Transmembrane helix</keyword>
<dbReference type="InterPro" id="IPR026588">
    <property type="entry name" value="Choice_anch_A"/>
</dbReference>
<proteinExistence type="predicted"/>
<dbReference type="Pfam" id="PF20597">
    <property type="entry name" value="pAdhesive_15"/>
    <property type="match status" value="1"/>
</dbReference>
<protein>
    <submittedName>
        <fullName evidence="5">Uncharacterized protein</fullName>
    </submittedName>
</protein>
<reference evidence="5 6" key="1">
    <citation type="submission" date="2016-01" db="EMBL/GenBank/DDBJ databases">
        <title>High potential of lignocellulose degradation of a new Verrucomicrobia species.</title>
        <authorList>
            <person name="Wang Y."/>
            <person name="Shi Y."/>
            <person name="Qiu Z."/>
            <person name="Liu S."/>
            <person name="Yang H."/>
        </authorList>
    </citation>
    <scope>NUCLEOTIDE SEQUENCE [LARGE SCALE GENOMIC DNA]</scope>
    <source>
        <strain evidence="5 6">TSB47</strain>
    </source>
</reference>
<accession>A0A178IHP1</accession>
<feature type="transmembrane region" description="Helical" evidence="1">
    <location>
        <begin position="342"/>
        <end position="359"/>
    </location>
</feature>
<evidence type="ECO:0000259" key="4">
    <source>
        <dbReference type="Pfam" id="PF20597"/>
    </source>
</evidence>
<feature type="domain" description="Choice-of-anchor A" evidence="4">
    <location>
        <begin position="34"/>
        <end position="323"/>
    </location>
</feature>
<dbReference type="NCBIfam" id="TIGR02595">
    <property type="entry name" value="PEP_CTERM"/>
    <property type="match status" value="1"/>
</dbReference>
<organism evidence="5 6">
    <name type="scientific">Termitidicoccus mucosus</name>
    <dbReference type="NCBI Taxonomy" id="1184151"/>
    <lineage>
        <taxon>Bacteria</taxon>
        <taxon>Pseudomonadati</taxon>
        <taxon>Verrucomicrobiota</taxon>
        <taxon>Opitutia</taxon>
        <taxon>Opitutales</taxon>
        <taxon>Opitutaceae</taxon>
        <taxon>Termitidicoccus</taxon>
    </lineage>
</organism>
<keyword evidence="1" id="KW-0812">Transmembrane</keyword>
<keyword evidence="1" id="KW-0472">Membrane</keyword>
<feature type="domain" description="Ice-binding protein C-terminal" evidence="3">
    <location>
        <begin position="338"/>
        <end position="362"/>
    </location>
</feature>
<dbReference type="AlphaFoldDB" id="A0A178IHP1"/>
<sequence length="369" mass="38082">MHSSSLFPAFVASLPLAVAITASPAEDAIVSFAQLTQNYNLVSLGDAAIRNYGDTEGGIAVGGNLTIDGGVIAALPSKFGQTDALPTLYVNGSLNYTGNGSLLRLQTGHASLPGFSPGADWNPVSRELASAGVTQLSQISSTSTHAAADPRSTALDPGWDFAAIKAQYQAISSTLASLAPTGAVSVTGQQLAFTAAPDAHGAIIFDLDASLLAGNFYDGQMFSGISIDVPEAAVFVINVLNADGRTLFGGGVNFNYDDSYSRLLWNIVGADDAAGQTVSFGNGGQFYGSILAPNYLVTNTGNTPISGQVVAGSFDYGNAELHFTDFGFPTGFDEPLPPVPEPATYGLAGAGALLGLAFWRRRAGRDRRL</sequence>
<evidence type="ECO:0000259" key="3">
    <source>
        <dbReference type="Pfam" id="PF07589"/>
    </source>
</evidence>
<dbReference type="RefSeq" id="WP_068770633.1">
    <property type="nucleotide sequence ID" value="NZ_KV441840.1"/>
</dbReference>
<keyword evidence="6" id="KW-1185">Reference proteome</keyword>
<dbReference type="Proteomes" id="UP000078486">
    <property type="component" value="Unassembled WGS sequence"/>
</dbReference>
<comment type="caution">
    <text evidence="5">The sequence shown here is derived from an EMBL/GenBank/DDBJ whole genome shotgun (WGS) entry which is preliminary data.</text>
</comment>
<keyword evidence="2" id="KW-0732">Signal</keyword>
<evidence type="ECO:0000313" key="5">
    <source>
        <dbReference type="EMBL" id="OAM89490.1"/>
    </source>
</evidence>
<dbReference type="NCBIfam" id="TIGR04215">
    <property type="entry name" value="choice_anch_A"/>
    <property type="match status" value="1"/>
</dbReference>
<evidence type="ECO:0000256" key="1">
    <source>
        <dbReference type="SAM" id="Phobius"/>
    </source>
</evidence>
<evidence type="ECO:0000256" key="2">
    <source>
        <dbReference type="SAM" id="SignalP"/>
    </source>
</evidence>
<dbReference type="OrthoDB" id="183665at2"/>
<dbReference type="InterPro" id="IPR013424">
    <property type="entry name" value="Ice-binding_C"/>
</dbReference>
<name>A0A178IHP1_9BACT</name>
<dbReference type="EMBL" id="LRRQ01000092">
    <property type="protein sequence ID" value="OAM89490.1"/>
    <property type="molecule type" value="Genomic_DNA"/>
</dbReference>
<feature type="signal peptide" evidence="2">
    <location>
        <begin position="1"/>
        <end position="27"/>
    </location>
</feature>
<gene>
    <name evidence="5" type="ORF">AW736_12990</name>
</gene>